<dbReference type="SUPFAM" id="SSF51735">
    <property type="entry name" value="NAD(P)-binding Rossmann-fold domains"/>
    <property type="match status" value="1"/>
</dbReference>
<dbReference type="Pfam" id="PF01370">
    <property type="entry name" value="Epimerase"/>
    <property type="match status" value="1"/>
</dbReference>
<protein>
    <submittedName>
        <fullName evidence="4">TIGR01777 family protein</fullName>
    </submittedName>
</protein>
<reference evidence="4 5" key="1">
    <citation type="submission" date="2020-07" db="EMBL/GenBank/DDBJ databases">
        <title>Fungal Genomes of the International Space Station.</title>
        <authorList>
            <person name="Seuylemezian A."/>
            <person name="Singh N.K."/>
            <person name="Wood J."/>
            <person name="Venkateswaran K."/>
        </authorList>
    </citation>
    <scope>NUCLEOTIDE SEQUENCE [LARGE SCALE GENOMIC DNA]</scope>
    <source>
        <strain evidence="4 5">PL-B2</strain>
    </source>
</reference>
<comment type="similarity">
    <text evidence="1">Belongs to the NAD(P)-dependent epimerase/dehydratase family. SDR39U1 subfamily.</text>
</comment>
<proteinExistence type="inferred from homology"/>
<dbReference type="InterPro" id="IPR001509">
    <property type="entry name" value="Epimerase_deHydtase"/>
</dbReference>
<evidence type="ECO:0000259" key="2">
    <source>
        <dbReference type="Pfam" id="PF01370"/>
    </source>
</evidence>
<dbReference type="Gene3D" id="3.40.50.720">
    <property type="entry name" value="NAD(P)-binding Rossmann-like Domain"/>
    <property type="match status" value="1"/>
</dbReference>
<keyword evidence="5" id="KW-1185">Reference proteome</keyword>
<dbReference type="EMBL" id="JACWFH010000018">
    <property type="protein sequence ID" value="MBY0098025.1"/>
    <property type="molecule type" value="Genomic_DNA"/>
</dbReference>
<gene>
    <name evidence="4" type="ORF">H0185_14570</name>
</gene>
<accession>A0ABS7K7D7</accession>
<dbReference type="RefSeq" id="WP_221874245.1">
    <property type="nucleotide sequence ID" value="NZ_JACWFH010000018.1"/>
</dbReference>
<dbReference type="Proteomes" id="UP000769780">
    <property type="component" value="Unassembled WGS sequence"/>
</dbReference>
<feature type="domain" description="NAD-dependent epimerase/dehydratase" evidence="2">
    <location>
        <begin position="3"/>
        <end position="219"/>
    </location>
</feature>
<dbReference type="CDD" id="cd05242">
    <property type="entry name" value="SDR_a8"/>
    <property type="match status" value="1"/>
</dbReference>
<dbReference type="NCBIfam" id="TIGR01777">
    <property type="entry name" value="yfcH"/>
    <property type="match status" value="1"/>
</dbReference>
<name>A0ABS7K7D7_9BACI</name>
<dbReference type="InterPro" id="IPR013549">
    <property type="entry name" value="DUF1731"/>
</dbReference>
<evidence type="ECO:0000259" key="3">
    <source>
        <dbReference type="Pfam" id="PF08338"/>
    </source>
</evidence>
<dbReference type="InterPro" id="IPR036291">
    <property type="entry name" value="NAD(P)-bd_dom_sf"/>
</dbReference>
<feature type="domain" description="DUF1731" evidence="3">
    <location>
        <begin position="253"/>
        <end position="299"/>
    </location>
</feature>
<evidence type="ECO:0000256" key="1">
    <source>
        <dbReference type="ARBA" id="ARBA00009353"/>
    </source>
</evidence>
<organism evidence="4 5">
    <name type="scientific">Mesobacillus maritimus</name>
    <dbReference type="NCBI Taxonomy" id="1643336"/>
    <lineage>
        <taxon>Bacteria</taxon>
        <taxon>Bacillati</taxon>
        <taxon>Bacillota</taxon>
        <taxon>Bacilli</taxon>
        <taxon>Bacillales</taxon>
        <taxon>Bacillaceae</taxon>
        <taxon>Mesobacillus</taxon>
    </lineage>
</organism>
<dbReference type="PANTHER" id="PTHR11092">
    <property type="entry name" value="SUGAR NUCLEOTIDE EPIMERASE RELATED"/>
    <property type="match status" value="1"/>
</dbReference>
<evidence type="ECO:0000313" key="4">
    <source>
        <dbReference type="EMBL" id="MBY0098025.1"/>
    </source>
</evidence>
<dbReference type="Pfam" id="PF08338">
    <property type="entry name" value="DUF1731"/>
    <property type="match status" value="1"/>
</dbReference>
<sequence length="300" mass="33209">MKIAIAGGTGLIGKALTDYLHKSGHEVIILTRQKPASPTSKDARYISWLNKDSSAIVEELTGVDAFINLAGSTINTRWTDKGKEQIVESRIHMVEILYSIIGDLPVKPKVFINASAVGFYGTSEKQIFTESSRIAGPDFLAQTVVQWESAAKKIESMGIRTVYCRFGVVLDSHGGALPRMVLPYHLFIGGTIGNGHQWLSWIHIQDVVRGILFVIEHADVRGPVNFTAPEPVQMQEFGKTLATVLNKPHWFPVPSFALKILLGEMSLLVLEGQKVLPKALLDHGFSFHYPHLRLALEEIF</sequence>
<dbReference type="PANTHER" id="PTHR11092:SF0">
    <property type="entry name" value="EPIMERASE FAMILY PROTEIN SDR39U1"/>
    <property type="match status" value="1"/>
</dbReference>
<evidence type="ECO:0000313" key="5">
    <source>
        <dbReference type="Proteomes" id="UP000769780"/>
    </source>
</evidence>
<comment type="caution">
    <text evidence="4">The sequence shown here is derived from an EMBL/GenBank/DDBJ whole genome shotgun (WGS) entry which is preliminary data.</text>
</comment>
<dbReference type="InterPro" id="IPR010099">
    <property type="entry name" value="SDR39U1"/>
</dbReference>